<protein>
    <submittedName>
        <fullName evidence="1">Uncharacterized protein</fullName>
    </submittedName>
</protein>
<accession>A0ABP6T891</accession>
<keyword evidence="2" id="KW-1185">Reference proteome</keyword>
<dbReference type="RefSeq" id="WP_345731894.1">
    <property type="nucleotide sequence ID" value="NZ_BAAAYN010000044.1"/>
</dbReference>
<gene>
    <name evidence="1" type="ORF">GCM10020369_63190</name>
</gene>
<sequence length="57" mass="6444">MLQELLDAYRPRTASEVVDVERAKALQRLTVAEASARTTESNLREFIARAGELFPPR</sequence>
<proteinExistence type="predicted"/>
<reference evidence="2" key="1">
    <citation type="journal article" date="2019" name="Int. J. Syst. Evol. Microbiol.">
        <title>The Global Catalogue of Microorganisms (GCM) 10K type strain sequencing project: providing services to taxonomists for standard genome sequencing and annotation.</title>
        <authorList>
            <consortium name="The Broad Institute Genomics Platform"/>
            <consortium name="The Broad Institute Genome Sequencing Center for Infectious Disease"/>
            <person name="Wu L."/>
            <person name="Ma J."/>
        </authorList>
    </citation>
    <scope>NUCLEOTIDE SEQUENCE [LARGE SCALE GENOMIC DNA]</scope>
    <source>
        <strain evidence="2">JCM 9458</strain>
    </source>
</reference>
<name>A0ABP6T891_9ACTN</name>
<comment type="caution">
    <text evidence="1">The sequence shown here is derived from an EMBL/GenBank/DDBJ whole genome shotgun (WGS) entry which is preliminary data.</text>
</comment>
<organism evidence="1 2">
    <name type="scientific">Cryptosporangium minutisporangium</name>
    <dbReference type="NCBI Taxonomy" id="113569"/>
    <lineage>
        <taxon>Bacteria</taxon>
        <taxon>Bacillati</taxon>
        <taxon>Actinomycetota</taxon>
        <taxon>Actinomycetes</taxon>
        <taxon>Cryptosporangiales</taxon>
        <taxon>Cryptosporangiaceae</taxon>
        <taxon>Cryptosporangium</taxon>
    </lineage>
</organism>
<evidence type="ECO:0000313" key="1">
    <source>
        <dbReference type="EMBL" id="GAA3394304.1"/>
    </source>
</evidence>
<dbReference type="Proteomes" id="UP001501676">
    <property type="component" value="Unassembled WGS sequence"/>
</dbReference>
<evidence type="ECO:0000313" key="2">
    <source>
        <dbReference type="Proteomes" id="UP001501676"/>
    </source>
</evidence>
<dbReference type="EMBL" id="BAAAYN010000044">
    <property type="protein sequence ID" value="GAA3394304.1"/>
    <property type="molecule type" value="Genomic_DNA"/>
</dbReference>